<dbReference type="GO" id="GO:0005634">
    <property type="term" value="C:nucleus"/>
    <property type="evidence" value="ECO:0007669"/>
    <property type="project" value="UniProtKB-SubCell"/>
</dbReference>
<keyword evidence="3" id="KW-0805">Transcription regulation</keyword>
<feature type="domain" description="Zn(2)-C6 fungal-type" evidence="7">
    <location>
        <begin position="44"/>
        <end position="74"/>
    </location>
</feature>
<keyword evidence="5" id="KW-0539">Nucleus</keyword>
<evidence type="ECO:0000256" key="4">
    <source>
        <dbReference type="ARBA" id="ARBA00023163"/>
    </source>
</evidence>
<feature type="compositionally biased region" description="Polar residues" evidence="6">
    <location>
        <begin position="107"/>
        <end position="116"/>
    </location>
</feature>
<dbReference type="PANTHER" id="PTHR47338:SF20">
    <property type="entry name" value="ZN(II)2CYS6 TRANSCRIPTION FACTOR (EUROFUNG)"/>
    <property type="match status" value="1"/>
</dbReference>
<evidence type="ECO:0000313" key="8">
    <source>
        <dbReference type="EMBL" id="CAG7560640.1"/>
    </source>
</evidence>
<dbReference type="PROSITE" id="PS50048">
    <property type="entry name" value="ZN2_CY6_FUNGAL_2"/>
    <property type="match status" value="1"/>
</dbReference>
<dbReference type="InterPro" id="IPR001138">
    <property type="entry name" value="Zn2Cys6_DnaBD"/>
</dbReference>
<dbReference type="PANTHER" id="PTHR47338">
    <property type="entry name" value="ZN(II)2CYS6 TRANSCRIPTION FACTOR (EUROFUNG)-RELATED"/>
    <property type="match status" value="1"/>
</dbReference>
<keyword evidence="4" id="KW-0804">Transcription</keyword>
<reference evidence="8" key="1">
    <citation type="submission" date="2021-05" db="EMBL/GenBank/DDBJ databases">
        <authorList>
            <person name="Khan N."/>
        </authorList>
    </citation>
    <scope>NUCLEOTIDE SEQUENCE</scope>
</reference>
<evidence type="ECO:0000313" key="9">
    <source>
        <dbReference type="Proteomes" id="UP000693738"/>
    </source>
</evidence>
<dbReference type="SMART" id="SM00066">
    <property type="entry name" value="GAL4"/>
    <property type="match status" value="1"/>
</dbReference>
<keyword evidence="2" id="KW-0479">Metal-binding</keyword>
<dbReference type="AlphaFoldDB" id="A0A8J2IN20"/>
<dbReference type="InterPro" id="IPR007219">
    <property type="entry name" value="XnlR_reg_dom"/>
</dbReference>
<feature type="region of interest" description="Disordered" evidence="6">
    <location>
        <begin position="106"/>
        <end position="146"/>
    </location>
</feature>
<comment type="subcellular location">
    <subcellularLocation>
        <location evidence="1">Nucleus</location>
    </subcellularLocation>
</comment>
<dbReference type="GO" id="GO:0006351">
    <property type="term" value="P:DNA-templated transcription"/>
    <property type="evidence" value="ECO:0007669"/>
    <property type="project" value="InterPro"/>
</dbReference>
<evidence type="ECO:0000256" key="5">
    <source>
        <dbReference type="ARBA" id="ARBA00023242"/>
    </source>
</evidence>
<dbReference type="EMBL" id="CAJSTJ010000136">
    <property type="protein sequence ID" value="CAG7560640.1"/>
    <property type="molecule type" value="Genomic_DNA"/>
</dbReference>
<feature type="compositionally biased region" description="Polar residues" evidence="6">
    <location>
        <begin position="123"/>
        <end position="136"/>
    </location>
</feature>
<dbReference type="GO" id="GO:0003677">
    <property type="term" value="F:DNA binding"/>
    <property type="evidence" value="ECO:0007669"/>
    <property type="project" value="InterPro"/>
</dbReference>
<dbReference type="CDD" id="cd00067">
    <property type="entry name" value="GAL4"/>
    <property type="match status" value="1"/>
</dbReference>
<dbReference type="InterPro" id="IPR050815">
    <property type="entry name" value="TF_fung"/>
</dbReference>
<evidence type="ECO:0000259" key="7">
    <source>
        <dbReference type="PROSITE" id="PS50048"/>
    </source>
</evidence>
<organism evidence="8 9">
    <name type="scientific">Fusarium equiseti</name>
    <name type="common">Fusarium scirpi</name>
    <dbReference type="NCBI Taxonomy" id="61235"/>
    <lineage>
        <taxon>Eukaryota</taxon>
        <taxon>Fungi</taxon>
        <taxon>Dikarya</taxon>
        <taxon>Ascomycota</taxon>
        <taxon>Pezizomycotina</taxon>
        <taxon>Sordariomycetes</taxon>
        <taxon>Hypocreomycetidae</taxon>
        <taxon>Hypocreales</taxon>
        <taxon>Nectriaceae</taxon>
        <taxon>Fusarium</taxon>
        <taxon>Fusarium incarnatum-equiseti species complex</taxon>
    </lineage>
</organism>
<gene>
    <name evidence="8" type="ORF">FEQUK3_LOCUS6331</name>
</gene>
<evidence type="ECO:0000256" key="6">
    <source>
        <dbReference type="SAM" id="MobiDB-lite"/>
    </source>
</evidence>
<dbReference type="GO" id="GO:0000981">
    <property type="term" value="F:DNA-binding transcription factor activity, RNA polymerase II-specific"/>
    <property type="evidence" value="ECO:0007669"/>
    <property type="project" value="InterPro"/>
</dbReference>
<dbReference type="GO" id="GO:0008270">
    <property type="term" value="F:zinc ion binding"/>
    <property type="evidence" value="ECO:0007669"/>
    <property type="project" value="InterPro"/>
</dbReference>
<protein>
    <recommendedName>
        <fullName evidence="7">Zn(2)-C6 fungal-type domain-containing protein</fullName>
    </recommendedName>
</protein>
<comment type="caution">
    <text evidence="8">The sequence shown here is derived from an EMBL/GenBank/DDBJ whole genome shotgun (WGS) entry which is preliminary data.</text>
</comment>
<sequence length="658" mass="74499">MVRVPTRSHLTHSKSGTTWPEAWSRTFWTRTKIVVADSNTSFRRCERCRQRKAKCDRQLPACERCVLAQVDCDYAGRRKPGFPAGHRQQLEDKIRQLEAELRALRGTSGSNETTVSPVHHDQSPSSSTLPAQQATAPTFERTRRIKERHPPTDLVVSVSSLYFRHIHPWFPFLDVQRVFADLGSTDEPSMLHHALFGVALPYSFDSRLDQISSDSFWKYSKRRIFVDVLEEPSYSSLEALTVLVLDLSSMTHSAQVSGPLAVATRLALQLGNTDGLMFRTSAEVEMHDTLSKRDINFRQRLFWAIYALDSWICITTNSVSTLRYLQVQHFLPFREAVWRDSLSELEEVDLSPTFIFSYQLELLDLARMAHKAVMECGDFCNNYEATSSLQQDAQAISSKLDVWIESLPPRLAWNGRDTSLSRIQRANRPAVLMLYGYFHALMTYLNGFIAAPAPGIILPDISAEARQGSQERCLRSSRALAEIVTQAAVHVVDKLGWPFAWSVWITARFLVSRRYTMGQNDPETSANISVFSDFLGRMSRFSQISSTYARLLGQALSELETCDAGGQSTILHLIADWRVTTSRLEDHLRPDPMLHAVVSPSLVDGNTIEADMQQLNTLIPVFQDEAWMDISQSSPDSWFRGPLFASSAYQSFNGLRQE</sequence>
<dbReference type="CDD" id="cd12148">
    <property type="entry name" value="fungal_TF_MHR"/>
    <property type="match status" value="1"/>
</dbReference>
<dbReference type="Pfam" id="PF00172">
    <property type="entry name" value="Zn_clus"/>
    <property type="match status" value="1"/>
</dbReference>
<evidence type="ECO:0000256" key="2">
    <source>
        <dbReference type="ARBA" id="ARBA00022723"/>
    </source>
</evidence>
<evidence type="ECO:0000256" key="3">
    <source>
        <dbReference type="ARBA" id="ARBA00023015"/>
    </source>
</evidence>
<dbReference type="Proteomes" id="UP000693738">
    <property type="component" value="Unassembled WGS sequence"/>
</dbReference>
<proteinExistence type="predicted"/>
<dbReference type="Pfam" id="PF04082">
    <property type="entry name" value="Fungal_trans"/>
    <property type="match status" value="1"/>
</dbReference>
<name>A0A8J2IN20_FUSEQ</name>
<evidence type="ECO:0000256" key="1">
    <source>
        <dbReference type="ARBA" id="ARBA00004123"/>
    </source>
</evidence>
<accession>A0A8J2IN20</accession>